<evidence type="ECO:0008006" key="3">
    <source>
        <dbReference type="Google" id="ProtNLM"/>
    </source>
</evidence>
<dbReference type="Proteomes" id="UP000019402">
    <property type="component" value="Unassembled WGS sequence"/>
</dbReference>
<evidence type="ECO:0000313" key="2">
    <source>
        <dbReference type="Proteomes" id="UP000019402"/>
    </source>
</evidence>
<dbReference type="OrthoDB" id="1119474at2"/>
<evidence type="ECO:0000313" key="1">
    <source>
        <dbReference type="EMBL" id="GAF03493.1"/>
    </source>
</evidence>
<sequence length="296" mass="34322">MGKTIFVAFLIFKLGCLTILGQELYPVRGTVYVREGKAVKVNLSISKEGTEKRVPVDVNGDFVTYLTWNGVFQFRFSKPGYISKIISFSTQLPEEVDKSNIFPYEILVELFPTFPEVDTAFFKRPVAKIKYSKEDNDFVYDLDYQLIIQRKMKQIKTQYEAWKKNIVAKPKSSRAALLKEREESAIRYQKSVEIKQKGAALSTSTKVPSKSIKSIVKEERPFDFPPLQDSYPEGKSIEIHELKGKVITRVIIKNGKYQKIFYKVKHNWGGLYYFVQESPSHYRNISKYNFEKATKI</sequence>
<keyword evidence="2" id="KW-1185">Reference proteome</keyword>
<protein>
    <recommendedName>
        <fullName evidence="3">Carboxypeptidase regulatory-like domain-containing protein</fullName>
    </recommendedName>
</protein>
<organism evidence="1 2">
    <name type="scientific">Saccharicrinis fermentans DSM 9555 = JCM 21142</name>
    <dbReference type="NCBI Taxonomy" id="869213"/>
    <lineage>
        <taxon>Bacteria</taxon>
        <taxon>Pseudomonadati</taxon>
        <taxon>Bacteroidota</taxon>
        <taxon>Bacteroidia</taxon>
        <taxon>Marinilabiliales</taxon>
        <taxon>Marinilabiliaceae</taxon>
        <taxon>Saccharicrinis</taxon>
    </lineage>
</organism>
<comment type="caution">
    <text evidence="1">The sequence shown here is derived from an EMBL/GenBank/DDBJ whole genome shotgun (WGS) entry which is preliminary data.</text>
</comment>
<dbReference type="EMBL" id="BAMD01000024">
    <property type="protein sequence ID" value="GAF03493.1"/>
    <property type="molecule type" value="Genomic_DNA"/>
</dbReference>
<accession>W7Y740</accession>
<gene>
    <name evidence="1" type="ORF">JCM21142_52170</name>
</gene>
<reference evidence="1 2" key="1">
    <citation type="journal article" date="2014" name="Genome Announc.">
        <title>Draft Genome Sequence of Cytophaga fermentans JCM 21142T, a Facultative Anaerobe Isolated from Marine Mud.</title>
        <authorList>
            <person name="Starns D."/>
            <person name="Oshima K."/>
            <person name="Suda W."/>
            <person name="Iino T."/>
            <person name="Yuki M."/>
            <person name="Inoue J."/>
            <person name="Kitamura K."/>
            <person name="Iida T."/>
            <person name="Darby A."/>
            <person name="Hattori M."/>
            <person name="Ohkuma M."/>
        </authorList>
    </citation>
    <scope>NUCLEOTIDE SEQUENCE [LARGE SCALE GENOMIC DNA]</scope>
    <source>
        <strain evidence="1 2">JCM 21142</strain>
    </source>
</reference>
<dbReference type="RefSeq" id="WP_152541757.1">
    <property type="nucleotide sequence ID" value="NZ_BAMD01000024.1"/>
</dbReference>
<dbReference type="AlphaFoldDB" id="W7Y740"/>
<name>W7Y740_9BACT</name>
<proteinExistence type="predicted"/>